<dbReference type="InterPro" id="IPR027417">
    <property type="entry name" value="P-loop_NTPase"/>
</dbReference>
<dbReference type="Proteomes" id="UP000324536">
    <property type="component" value="Plasmid unnamed2"/>
</dbReference>
<accession>A0A5C1YRD0</accession>
<dbReference type="Pfam" id="PF13604">
    <property type="entry name" value="AAA_30"/>
    <property type="match status" value="1"/>
</dbReference>
<dbReference type="EMBL" id="CP043508">
    <property type="protein sequence ID" value="QEO18906.1"/>
    <property type="molecule type" value="Genomic_DNA"/>
</dbReference>
<proteinExistence type="predicted"/>
<name>A0A5C1YRD0_9PROT</name>
<gene>
    <name evidence="4" type="ORF">FLP30_13605</name>
</gene>
<dbReference type="SUPFAM" id="SSF52540">
    <property type="entry name" value="P-loop containing nucleoside triphosphate hydrolases"/>
    <property type="match status" value="2"/>
</dbReference>
<dbReference type="RefSeq" id="WP_149280554.1">
    <property type="nucleotide sequence ID" value="NZ_CP043508.1"/>
</dbReference>
<organism evidence="4 5">
    <name type="scientific">Acetobacter vaccinii</name>
    <dbReference type="NCBI Taxonomy" id="2592655"/>
    <lineage>
        <taxon>Bacteria</taxon>
        <taxon>Pseudomonadati</taxon>
        <taxon>Pseudomonadota</taxon>
        <taxon>Alphaproteobacteria</taxon>
        <taxon>Acetobacterales</taxon>
        <taxon>Acetobacteraceae</taxon>
        <taxon>Acetobacter</taxon>
    </lineage>
</organism>
<dbReference type="NCBIfam" id="NF041492">
    <property type="entry name" value="MobF"/>
    <property type="match status" value="1"/>
</dbReference>
<keyword evidence="1" id="KW-0175">Coiled coil</keyword>
<reference evidence="4 5" key="1">
    <citation type="submission" date="2019-09" db="EMBL/GenBank/DDBJ databases">
        <title>Genome sequencing of strain KACC 21233.</title>
        <authorList>
            <person name="Heo J."/>
            <person name="Kim S.-J."/>
            <person name="Kim J.-S."/>
            <person name="Hong S.-B."/>
            <person name="Kwon S.-W."/>
        </authorList>
    </citation>
    <scope>NUCLEOTIDE SEQUENCE [LARGE SCALE GENOMIC DNA]</scope>
    <source>
        <strain evidence="4 5">KACC 21233</strain>
        <plasmid evidence="4 5">unnamed2</plasmid>
    </source>
</reference>
<keyword evidence="5" id="KW-1185">Reference proteome</keyword>
<dbReference type="SUPFAM" id="SSF55464">
    <property type="entry name" value="Origin of replication-binding domain, RBD-like"/>
    <property type="match status" value="1"/>
</dbReference>
<geneLocation type="plasmid" evidence="4">
    <name>unnamed2</name>
</geneLocation>
<protein>
    <submittedName>
        <fullName evidence="4">Relaxase domain-containing protein</fullName>
    </submittedName>
</protein>
<dbReference type="Gene3D" id="3.40.50.300">
    <property type="entry name" value="P-loop containing nucleotide triphosphate hydrolases"/>
    <property type="match status" value="1"/>
</dbReference>
<evidence type="ECO:0000313" key="4">
    <source>
        <dbReference type="EMBL" id="QEO18906.1"/>
    </source>
</evidence>
<feature type="compositionally biased region" description="Basic and acidic residues" evidence="2">
    <location>
        <begin position="1030"/>
        <end position="1050"/>
    </location>
</feature>
<evidence type="ECO:0000313" key="5">
    <source>
        <dbReference type="Proteomes" id="UP000324536"/>
    </source>
</evidence>
<dbReference type="OrthoDB" id="1826980at2"/>
<dbReference type="Pfam" id="PF08751">
    <property type="entry name" value="TrwC"/>
    <property type="match status" value="1"/>
</dbReference>
<feature type="coiled-coil region" evidence="1">
    <location>
        <begin position="668"/>
        <end position="695"/>
    </location>
</feature>
<dbReference type="InterPro" id="IPR014862">
    <property type="entry name" value="TrwC"/>
</dbReference>
<evidence type="ECO:0000256" key="2">
    <source>
        <dbReference type="SAM" id="MobiDB-lite"/>
    </source>
</evidence>
<evidence type="ECO:0000256" key="1">
    <source>
        <dbReference type="SAM" id="Coils"/>
    </source>
</evidence>
<dbReference type="KEGG" id="acek:FLP30_13605"/>
<feature type="region of interest" description="Disordered" evidence="2">
    <location>
        <begin position="1030"/>
        <end position="1060"/>
    </location>
</feature>
<dbReference type="AlphaFoldDB" id="A0A5C1YRD0"/>
<feature type="domain" description="TrwC relaxase" evidence="3">
    <location>
        <begin position="41"/>
        <end position="345"/>
    </location>
</feature>
<keyword evidence="4" id="KW-0614">Plasmid</keyword>
<evidence type="ECO:0000259" key="3">
    <source>
        <dbReference type="Pfam" id="PF08751"/>
    </source>
</evidence>
<sequence length="1060" mass="116440">MITYRKLSANGVGRLLVAYMREHQLRPGPVGDHTASQTAEAGGRLNSYFTGRDGQGSWAPDIGPLIADALGLDISRPPTDEELIRLFECKRASDGADWPGAHANRTISGIDFTASPDKSVTLAAEFAATTAEQALIWHAIQQANDRALALIGREIGVARRGQGGQGEHEAGEVAWVSFRHYTARPAMHIQDGLNGPTASVEIPVPGDPQAHIHNAVFNAVATEDGHLGSLDTARVTKMTSHLFGAYFQAELGQQLRSMGVRVRPDERGRAIVIEAIPRDVCEAFSKRSRQAEQQAKAFVKRQGGNWDTLSAEQKFKVLHQANLAYRSKKYDGTNDREIWREEARALGWSHHSVLEDGAATAPMDPRQRYEQACAIASRLLAEEFETQAVIDRDAFRMHAAHGLIATGLDGPQDIDRVAEMILERGIEIRGERVHFLQGMAQGRVQVTTSEQIRVETEMGRLAGLAARTREGSLDDAVIARAIAASSLDFEREPDHGRAQKAAIFAMGRAGGLGFLTGVAGAGKTALLAPLVSAWKEEGRQVIGAAMAWRQADALRDTGISQSFALAKLLHDIETGEHGLTRQTVLVLDEVSQIGPRQMLRLLELQETIGFSMRLLGDREQAQAIEAGDSLAILRRVLPAEAAPELLSTIRQASARGRAIAGLFRSQGRDPALSEAEQLEKDAERAREAIAMKSRDGTFRLIGGDHSQVVDEIADFYLRRRDMLAAAGSRRGITMSAPTNEDVMALSMAVRSRLRARGEIGEAEILRPAMDQRGEAYELPLSVGDRVRLFDRVQAQVRTPHGLRWRHLGSNGDIVSVTGWDAAGLRLANSRGLDGFVPWERLADRQSGRTRLGFGHAMTIDAAQGITSDEHINAMPRGTAAMTGFTAYVAESRHVQTCWTRIAEAPVREAEQFSRPLGDTTPVTQEDLLTRIAADLGRHPYKTVGIDLMKRRLAFEAQTERWIRQSHTVEAMTQAGQSPGGAWRARKATQGLRAIPGERWDDISRTMRKRAYETQNIAERINRQVDEALRRREAEAQREAARVKTERERSHRPTPSATPGH</sequence>